<evidence type="ECO:0000313" key="3">
    <source>
        <dbReference type="Proteomes" id="UP000178869"/>
    </source>
</evidence>
<name>A0A1G2PGB4_9BACT</name>
<comment type="caution">
    <text evidence="2">The sequence shown here is derived from an EMBL/GenBank/DDBJ whole genome shotgun (WGS) entry which is preliminary data.</text>
</comment>
<dbReference type="Proteomes" id="UP000178869">
    <property type="component" value="Unassembled WGS sequence"/>
</dbReference>
<evidence type="ECO:0000256" key="1">
    <source>
        <dbReference type="SAM" id="Phobius"/>
    </source>
</evidence>
<organism evidence="2 3">
    <name type="scientific">Candidatus Terrybacteria bacterium RIFCSPHIGHO2_01_FULL_43_35</name>
    <dbReference type="NCBI Taxonomy" id="1802361"/>
    <lineage>
        <taxon>Bacteria</taxon>
        <taxon>Candidatus Terryibacteriota</taxon>
    </lineage>
</organism>
<sequence>MDSINFVYLTAAVLSFYHAVRDFLQAQGDKALWVNFWHWTLPYVDPALANAGSFVFFSLSAMIFLSLFYRRLKARKIKT</sequence>
<accession>A0A1G2PGB4</accession>
<reference evidence="2 3" key="1">
    <citation type="journal article" date="2016" name="Nat. Commun.">
        <title>Thousands of microbial genomes shed light on interconnected biogeochemical processes in an aquifer system.</title>
        <authorList>
            <person name="Anantharaman K."/>
            <person name="Brown C.T."/>
            <person name="Hug L.A."/>
            <person name="Sharon I."/>
            <person name="Castelle C.J."/>
            <person name="Probst A.J."/>
            <person name="Thomas B.C."/>
            <person name="Singh A."/>
            <person name="Wilkins M.J."/>
            <person name="Karaoz U."/>
            <person name="Brodie E.L."/>
            <person name="Williams K.H."/>
            <person name="Hubbard S.S."/>
            <person name="Banfield J.F."/>
        </authorList>
    </citation>
    <scope>NUCLEOTIDE SEQUENCE [LARGE SCALE GENOMIC DNA]</scope>
</reference>
<keyword evidence="1" id="KW-0472">Membrane</keyword>
<dbReference type="AlphaFoldDB" id="A0A1G2PGB4"/>
<evidence type="ECO:0000313" key="2">
    <source>
        <dbReference type="EMBL" id="OHA46632.1"/>
    </source>
</evidence>
<feature type="transmembrane region" description="Helical" evidence="1">
    <location>
        <begin position="47"/>
        <end position="69"/>
    </location>
</feature>
<protein>
    <submittedName>
        <fullName evidence="2">Uncharacterized protein</fullName>
    </submittedName>
</protein>
<gene>
    <name evidence="2" type="ORF">A2828_01875</name>
</gene>
<proteinExistence type="predicted"/>
<keyword evidence="1" id="KW-0812">Transmembrane</keyword>
<keyword evidence="1" id="KW-1133">Transmembrane helix</keyword>
<dbReference type="EMBL" id="MHSR01000013">
    <property type="protein sequence ID" value="OHA46632.1"/>
    <property type="molecule type" value="Genomic_DNA"/>
</dbReference>